<dbReference type="InterPro" id="IPR036513">
    <property type="entry name" value="STAS_dom_sf"/>
</dbReference>
<evidence type="ECO:0000259" key="3">
    <source>
        <dbReference type="PROSITE" id="PS50801"/>
    </source>
</evidence>
<dbReference type="SUPFAM" id="SSF52091">
    <property type="entry name" value="SpoIIaa-like"/>
    <property type="match status" value="1"/>
</dbReference>
<dbReference type="InterPro" id="IPR003658">
    <property type="entry name" value="Anti-sigma_ant"/>
</dbReference>
<dbReference type="NCBIfam" id="TIGR00377">
    <property type="entry name" value="ant_ant_sig"/>
    <property type="match status" value="1"/>
</dbReference>
<dbReference type="PANTHER" id="PTHR33495">
    <property type="entry name" value="ANTI-SIGMA FACTOR ANTAGONIST TM_1081-RELATED-RELATED"/>
    <property type="match status" value="1"/>
</dbReference>
<dbReference type="PROSITE" id="PS50801">
    <property type="entry name" value="STAS"/>
    <property type="match status" value="1"/>
</dbReference>
<dbReference type="CDD" id="cd07043">
    <property type="entry name" value="STAS_anti-anti-sigma_factors"/>
    <property type="match status" value="1"/>
</dbReference>
<dbReference type="InterPro" id="IPR002645">
    <property type="entry name" value="STAS_dom"/>
</dbReference>
<evidence type="ECO:0000256" key="2">
    <source>
        <dbReference type="RuleBase" id="RU003749"/>
    </source>
</evidence>
<dbReference type="Gene3D" id="3.30.750.24">
    <property type="entry name" value="STAS domain"/>
    <property type="match status" value="1"/>
</dbReference>
<comment type="caution">
    <text evidence="4">The sequence shown here is derived from an EMBL/GenBank/DDBJ whole genome shotgun (WGS) entry which is preliminary data.</text>
</comment>
<reference evidence="5" key="1">
    <citation type="journal article" date="2019" name="Int. J. Syst. Evol. Microbiol.">
        <title>The Global Catalogue of Microorganisms (GCM) 10K type strain sequencing project: providing services to taxonomists for standard genome sequencing and annotation.</title>
        <authorList>
            <consortium name="The Broad Institute Genomics Platform"/>
            <consortium name="The Broad Institute Genome Sequencing Center for Infectious Disease"/>
            <person name="Wu L."/>
            <person name="Ma J."/>
        </authorList>
    </citation>
    <scope>NUCLEOTIDE SEQUENCE [LARGE SCALE GENOMIC DNA]</scope>
    <source>
        <strain evidence="5">JCM 30846</strain>
    </source>
</reference>
<dbReference type="Proteomes" id="UP001499884">
    <property type="component" value="Unassembled WGS sequence"/>
</dbReference>
<gene>
    <name evidence="4" type="ORF">GCM10023082_25360</name>
</gene>
<dbReference type="Pfam" id="PF01740">
    <property type="entry name" value="STAS"/>
    <property type="match status" value="1"/>
</dbReference>
<keyword evidence="5" id="KW-1185">Reference proteome</keyword>
<evidence type="ECO:0000256" key="1">
    <source>
        <dbReference type="ARBA" id="ARBA00009013"/>
    </source>
</evidence>
<dbReference type="EMBL" id="BAABEP010000013">
    <property type="protein sequence ID" value="GAA3726309.1"/>
    <property type="molecule type" value="Genomic_DNA"/>
</dbReference>
<accession>A0ABP7EWB1</accession>
<organism evidence="4 5">
    <name type="scientific">Streptomyces tremellae</name>
    <dbReference type="NCBI Taxonomy" id="1124239"/>
    <lineage>
        <taxon>Bacteria</taxon>
        <taxon>Bacillati</taxon>
        <taxon>Actinomycetota</taxon>
        <taxon>Actinomycetes</taxon>
        <taxon>Kitasatosporales</taxon>
        <taxon>Streptomycetaceae</taxon>
        <taxon>Streptomyces</taxon>
    </lineage>
</organism>
<evidence type="ECO:0000313" key="4">
    <source>
        <dbReference type="EMBL" id="GAA3726309.1"/>
    </source>
</evidence>
<protein>
    <recommendedName>
        <fullName evidence="2">Anti-sigma factor antagonist</fullName>
    </recommendedName>
</protein>
<dbReference type="PANTHER" id="PTHR33495:SF2">
    <property type="entry name" value="ANTI-SIGMA FACTOR ANTAGONIST TM_1081-RELATED"/>
    <property type="match status" value="1"/>
</dbReference>
<proteinExistence type="inferred from homology"/>
<name>A0ABP7EWB1_9ACTN</name>
<sequence length="118" mass="12429">MPIPASGVERSRDVGGWALLVLWGEADAAVVPALRAAVDALVAQHRAHMVWDLQDVTFMDSAGLGCLVYAMRLAEARQGVVRLAGAVPQVLRLLDLTGLGTVVEVFPDVRSAVATARG</sequence>
<dbReference type="RefSeq" id="WP_345645460.1">
    <property type="nucleotide sequence ID" value="NZ_BAABEP010000013.1"/>
</dbReference>
<feature type="domain" description="STAS" evidence="3">
    <location>
        <begin position="7"/>
        <end position="116"/>
    </location>
</feature>
<comment type="similarity">
    <text evidence="1 2">Belongs to the anti-sigma-factor antagonist family.</text>
</comment>
<evidence type="ECO:0000313" key="5">
    <source>
        <dbReference type="Proteomes" id="UP001499884"/>
    </source>
</evidence>